<gene>
    <name evidence="1" type="ORF">BAA01_01785</name>
</gene>
<dbReference type="PANTHER" id="PTHR44147:SF2">
    <property type="entry name" value="DEHYDROGENASE_REDUCTASE SDR FAMILY MEMBER 1"/>
    <property type="match status" value="1"/>
</dbReference>
<dbReference type="AlphaFoldDB" id="A0A1Y3PP52"/>
<dbReference type="Gene3D" id="3.40.50.720">
    <property type="entry name" value="NAD(P)-binding Rossmann-like Domain"/>
    <property type="match status" value="1"/>
</dbReference>
<proteinExistence type="predicted"/>
<evidence type="ECO:0000313" key="1">
    <source>
        <dbReference type="EMBL" id="OUM86089.1"/>
    </source>
</evidence>
<name>A0A1Y3PP52_9BACI</name>
<dbReference type="PRINTS" id="PR00081">
    <property type="entry name" value="GDHRDH"/>
</dbReference>
<comment type="caution">
    <text evidence="1">The sequence shown here is derived from an EMBL/GenBank/DDBJ whole genome shotgun (WGS) entry which is preliminary data.</text>
</comment>
<dbReference type="Proteomes" id="UP000196475">
    <property type="component" value="Unassembled WGS sequence"/>
</dbReference>
<dbReference type="InterPro" id="IPR002347">
    <property type="entry name" value="SDR_fam"/>
</dbReference>
<dbReference type="PANTHER" id="PTHR44147">
    <property type="entry name" value="DEHYDROGENASE/REDUCTASE SDR FAMILY MEMBER 1"/>
    <property type="match status" value="1"/>
</dbReference>
<protein>
    <submittedName>
        <fullName evidence="1">Short-chain dehydrogenase</fullName>
    </submittedName>
</protein>
<dbReference type="EMBL" id="LZRT01000094">
    <property type="protein sequence ID" value="OUM86089.1"/>
    <property type="molecule type" value="Genomic_DNA"/>
</dbReference>
<dbReference type="Pfam" id="PF00106">
    <property type="entry name" value="adh_short"/>
    <property type="match status" value="1"/>
</dbReference>
<dbReference type="NCBIfam" id="NF006159">
    <property type="entry name" value="PRK08303.1"/>
    <property type="match status" value="1"/>
</dbReference>
<evidence type="ECO:0000313" key="2">
    <source>
        <dbReference type="Proteomes" id="UP000196475"/>
    </source>
</evidence>
<accession>A0A1Y3PP52</accession>
<reference evidence="2" key="1">
    <citation type="submission" date="2016-06" db="EMBL/GenBank/DDBJ databases">
        <authorList>
            <person name="Nascimento L."/>
            <person name="Pereira R.V."/>
            <person name="Martins L.F."/>
            <person name="Quaggio R.B."/>
            <person name="Silva A.M."/>
            <person name="Setubal J.C."/>
        </authorList>
    </citation>
    <scope>NUCLEOTIDE SEQUENCE [LARGE SCALE GENOMIC DNA]</scope>
</reference>
<sequence length="296" mass="32477">MFKPLKGKVAVVAGATRGAGRGIAVMLGAAGATVYCTGRSVRGNPSDLNRPETIEETAEMVADAGGVGIPVQVDHGDEAQVEALFRRIGDEQNGRLDVLVNDIWGGEQLTKWGTPFWEHSLSDGLRMQERAVWTHMITSYYAAPLMVSAKKGFIIEVTDGVDYRYRGNLYYSLAKISAIHLAQAMAEELRPHHVAVLAVTPGFLRSEEMLDYFGVTEANWRDAVKSGLPHAEHFMESETPYFIGRGIAALAADPDVFRKTGQVLGSWDLADEYGFTDVDGRKPHWGNYAKKQGFLD</sequence>
<organism evidence="1 2">
    <name type="scientific">Bacillus thermozeamaize</name>
    <dbReference type="NCBI Taxonomy" id="230954"/>
    <lineage>
        <taxon>Bacteria</taxon>
        <taxon>Bacillati</taxon>
        <taxon>Bacillota</taxon>
        <taxon>Bacilli</taxon>
        <taxon>Bacillales</taxon>
        <taxon>Bacillaceae</taxon>
        <taxon>Bacillus</taxon>
    </lineage>
</organism>
<dbReference type="InterPro" id="IPR036291">
    <property type="entry name" value="NAD(P)-bd_dom_sf"/>
</dbReference>
<dbReference type="SUPFAM" id="SSF51735">
    <property type="entry name" value="NAD(P)-binding Rossmann-fold domains"/>
    <property type="match status" value="1"/>
</dbReference>